<dbReference type="InterPro" id="IPR042185">
    <property type="entry name" value="Serpin_sf_2"/>
</dbReference>
<dbReference type="InterPro" id="IPR042178">
    <property type="entry name" value="Serpin_sf_1"/>
</dbReference>
<feature type="domain" description="Serpin" evidence="5">
    <location>
        <begin position="31"/>
        <end position="397"/>
    </location>
</feature>
<dbReference type="OrthoDB" id="9440847at2759"/>
<dbReference type="Pfam" id="PF00079">
    <property type="entry name" value="Serpin"/>
    <property type="match status" value="1"/>
</dbReference>
<evidence type="ECO:0000256" key="1">
    <source>
        <dbReference type="ARBA" id="ARBA00022690"/>
    </source>
</evidence>
<comment type="similarity">
    <text evidence="3">Belongs to the serpin family.</text>
</comment>
<evidence type="ECO:0000256" key="3">
    <source>
        <dbReference type="RuleBase" id="RU000411"/>
    </source>
</evidence>
<dbReference type="EMBL" id="HQ149330">
    <property type="protein sequence ID" value="ADM86478.1"/>
    <property type="molecule type" value="mRNA"/>
</dbReference>
<dbReference type="GO" id="GO:0005615">
    <property type="term" value="C:extracellular space"/>
    <property type="evidence" value="ECO:0007669"/>
    <property type="project" value="InterPro"/>
</dbReference>
<dbReference type="InterPro" id="IPR000215">
    <property type="entry name" value="Serpin_fam"/>
</dbReference>
<evidence type="ECO:0000256" key="4">
    <source>
        <dbReference type="SAM" id="SignalP"/>
    </source>
</evidence>
<keyword evidence="1" id="KW-0646">Protease inhibitor</keyword>
<dbReference type="SUPFAM" id="SSF56574">
    <property type="entry name" value="Serpins"/>
    <property type="match status" value="1"/>
</dbReference>
<organism evidence="6">
    <name type="scientific">Manduca sexta</name>
    <name type="common">Tobacco hawkmoth</name>
    <name type="synonym">Tobacco hornworm</name>
    <dbReference type="NCBI Taxonomy" id="7130"/>
    <lineage>
        <taxon>Eukaryota</taxon>
        <taxon>Metazoa</taxon>
        <taxon>Ecdysozoa</taxon>
        <taxon>Arthropoda</taxon>
        <taxon>Hexapoda</taxon>
        <taxon>Insecta</taxon>
        <taxon>Pterygota</taxon>
        <taxon>Neoptera</taxon>
        <taxon>Endopterygota</taxon>
        <taxon>Lepidoptera</taxon>
        <taxon>Glossata</taxon>
        <taxon>Ditrysia</taxon>
        <taxon>Bombycoidea</taxon>
        <taxon>Sphingidae</taxon>
        <taxon>Sphinginae</taxon>
        <taxon>Sphingini</taxon>
        <taxon>Manduca</taxon>
    </lineage>
</organism>
<keyword evidence="4" id="KW-0732">Signal</keyword>
<dbReference type="PANTHER" id="PTHR11461:SF367">
    <property type="entry name" value="GH21475P-RELATED"/>
    <property type="match status" value="1"/>
</dbReference>
<evidence type="ECO:0000256" key="2">
    <source>
        <dbReference type="ARBA" id="ARBA00022900"/>
    </source>
</evidence>
<evidence type="ECO:0000259" key="5">
    <source>
        <dbReference type="SMART" id="SM00093"/>
    </source>
</evidence>
<dbReference type="Gene3D" id="3.30.497.10">
    <property type="entry name" value="Antithrombin, subunit I, domain 2"/>
    <property type="match status" value="1"/>
</dbReference>
<feature type="signal peptide" evidence="4">
    <location>
        <begin position="1"/>
        <end position="15"/>
    </location>
</feature>
<dbReference type="InterPro" id="IPR023796">
    <property type="entry name" value="Serpin_dom"/>
</dbReference>
<dbReference type="InterPro" id="IPR036186">
    <property type="entry name" value="Serpin_sf"/>
</dbReference>
<dbReference type="CDD" id="cd19598">
    <property type="entry name" value="serpin77Ba-like_insects"/>
    <property type="match status" value="1"/>
</dbReference>
<gene>
    <name evidence="6" type="primary">SPN7</name>
</gene>
<feature type="chain" id="PRO_5013265946" evidence="4">
    <location>
        <begin position="16"/>
        <end position="400"/>
    </location>
</feature>
<evidence type="ECO:0000313" key="6">
    <source>
        <dbReference type="EMBL" id="ADM86478.1"/>
    </source>
</evidence>
<dbReference type="Gene3D" id="2.30.39.10">
    <property type="entry name" value="Alpha-1-antitrypsin, domain 1"/>
    <property type="match status" value="1"/>
</dbReference>
<accession>E1B2D5</accession>
<sequence>MRMWTLLIVVGLACGAPNVGNPNNAVNHFSFGLLHNTYQFQESFGTKNVAVAPLSVWSLFSLLTEGSSGQTFSELLNVLGLPNDLRATQNLHLSVKDILKHNSRDVTLIGQSAMFSDCSLEIHPEFCRSANLCSTDVYSVDPSNTTKLAGDINYYICTATEGKIINAVKPQNLDNLRMVLVDALYFKANWTHPFDPTHTKQADFQNSQGRTIGRVNMMYHKAPHRHADVEEIGAQVLEMTYGSDARYSMLLLLPYEGMPIKQLLENLASKPTERKPHWLTTFLSEEEHNVDTYVPRFFMSAQSDLIRPMQYTGIVSIFDPQRAELPGVSTSPLFVSSTVQNVELEVTEEGTVAAAATIAGLEDRILGPRFEANREFVFLILERSAGIVLFAGVYSEPSVV</sequence>
<reference evidence="6" key="1">
    <citation type="journal article" date="2013" name="Insect Biochem. Mol. Biol.">
        <title>Manduca sexta serpin-7, a putative regulator of hemolymph prophenoloxidase activation.</title>
        <authorList>
            <person name="Suwanchaichinda C."/>
            <person name="Ochieng R."/>
            <person name="Zhuang S."/>
            <person name="Kanost M.R."/>
        </authorList>
    </citation>
    <scope>NUCLEOTIDE SEQUENCE</scope>
</reference>
<protein>
    <submittedName>
        <fullName evidence="6">Serpin 7</fullName>
    </submittedName>
</protein>
<proteinExistence type="evidence at transcript level"/>
<name>E1B2D5_MANSE</name>
<dbReference type="PANTHER" id="PTHR11461">
    <property type="entry name" value="SERINE PROTEASE INHIBITOR, SERPIN"/>
    <property type="match status" value="1"/>
</dbReference>
<dbReference type="SMART" id="SM00093">
    <property type="entry name" value="SERPIN"/>
    <property type="match status" value="1"/>
</dbReference>
<keyword evidence="2" id="KW-0722">Serine protease inhibitor</keyword>
<dbReference type="GO" id="GO:0004867">
    <property type="term" value="F:serine-type endopeptidase inhibitor activity"/>
    <property type="evidence" value="ECO:0007669"/>
    <property type="project" value="UniProtKB-KW"/>
</dbReference>
<dbReference type="AlphaFoldDB" id="E1B2D5"/>